<dbReference type="InterPro" id="IPR050738">
    <property type="entry name" value="Sulfatase"/>
</dbReference>
<keyword evidence="2" id="KW-0479">Metal-binding</keyword>
<evidence type="ECO:0000256" key="5">
    <source>
        <dbReference type="ARBA" id="ARBA00022837"/>
    </source>
</evidence>
<proteinExistence type="inferred from homology"/>
<dbReference type="InterPro" id="IPR024607">
    <property type="entry name" value="Sulfatase_CS"/>
</dbReference>
<dbReference type="Pfam" id="PF12951">
    <property type="entry name" value="PATR"/>
    <property type="match status" value="1"/>
</dbReference>
<comment type="similarity">
    <text evidence="1">Belongs to the sulfatase family.</text>
</comment>
<dbReference type="AlphaFoldDB" id="A0A517MUE5"/>
<dbReference type="NCBIfam" id="TIGR02601">
    <property type="entry name" value="autotrns_rpt"/>
    <property type="match status" value="1"/>
</dbReference>
<evidence type="ECO:0000256" key="1">
    <source>
        <dbReference type="ARBA" id="ARBA00008779"/>
    </source>
</evidence>
<dbReference type="Gene3D" id="3.40.720.10">
    <property type="entry name" value="Alkaline Phosphatase, subunit A"/>
    <property type="match status" value="1"/>
</dbReference>
<dbReference type="SUPFAM" id="SSF53649">
    <property type="entry name" value="Alkaline phosphatase-like"/>
    <property type="match status" value="1"/>
</dbReference>
<dbReference type="InterPro" id="IPR018247">
    <property type="entry name" value="EF_Hand_1_Ca_BS"/>
</dbReference>
<evidence type="ECO:0000256" key="4">
    <source>
        <dbReference type="ARBA" id="ARBA00022801"/>
    </source>
</evidence>
<dbReference type="Pfam" id="PF00884">
    <property type="entry name" value="Sulfatase"/>
    <property type="match status" value="1"/>
</dbReference>
<dbReference type="InterPro" id="IPR000917">
    <property type="entry name" value="Sulfatase_N"/>
</dbReference>
<dbReference type="EC" id="3.1.6.1" evidence="8"/>
<dbReference type="PANTHER" id="PTHR42693">
    <property type="entry name" value="ARYLSULFATASE FAMILY MEMBER"/>
    <property type="match status" value="1"/>
</dbReference>
<dbReference type="PROSITE" id="PS00018">
    <property type="entry name" value="EF_HAND_1"/>
    <property type="match status" value="1"/>
</dbReference>
<feature type="signal peptide" evidence="6">
    <location>
        <begin position="1"/>
        <end position="22"/>
    </location>
</feature>
<organism evidence="8 9">
    <name type="scientific">Adhaeretor mobilis</name>
    <dbReference type="NCBI Taxonomy" id="1930276"/>
    <lineage>
        <taxon>Bacteria</taxon>
        <taxon>Pseudomonadati</taxon>
        <taxon>Planctomycetota</taxon>
        <taxon>Planctomycetia</taxon>
        <taxon>Pirellulales</taxon>
        <taxon>Lacipirellulaceae</taxon>
        <taxon>Adhaeretor</taxon>
    </lineage>
</organism>
<dbReference type="KEGG" id="amob:HG15A2_17850"/>
<dbReference type="PANTHER" id="PTHR42693:SF53">
    <property type="entry name" value="ENDO-4-O-SULFATASE"/>
    <property type="match status" value="1"/>
</dbReference>
<dbReference type="GO" id="GO:0046872">
    <property type="term" value="F:metal ion binding"/>
    <property type="evidence" value="ECO:0007669"/>
    <property type="project" value="UniProtKB-KW"/>
</dbReference>
<dbReference type="PROSITE" id="PS00149">
    <property type="entry name" value="SULFATASE_2"/>
    <property type="match status" value="1"/>
</dbReference>
<keyword evidence="4 8" id="KW-0378">Hydrolase</keyword>
<keyword evidence="9" id="KW-1185">Reference proteome</keyword>
<dbReference type="Proteomes" id="UP000319852">
    <property type="component" value="Chromosome"/>
</dbReference>
<dbReference type="EMBL" id="CP036263">
    <property type="protein sequence ID" value="QDS98505.1"/>
    <property type="molecule type" value="Genomic_DNA"/>
</dbReference>
<evidence type="ECO:0000259" key="7">
    <source>
        <dbReference type="Pfam" id="PF00884"/>
    </source>
</evidence>
<sequence length="879" mass="94527" precursor="true">MNRILRILAACPAIFLIQGSVAVDAHAQQAPNVIVIISDDAGYADFGFMNGLSGSSSVVPTPNLDALANRGVTFSRAYVAANCQPTRAALVTGGYQQRIGNESVGNNLFLPVDDPSIAQTGFEGVPVETETIWDRMKSQGYTTGAVGKWHLGQHANSSDGQVLGNRPENQGVDEFYGHWHGSRDYTVGSYNLNQINNPTSGLQTRYLRETVVDPQGNVTDTVVEGVHSGEYITNTFGDYGVNFIKNHHDDSNPFFLYQSFTAPHEPWDEASPAESNPVFLAAIADKNLSDTRKRVAGMMYTMDQEIGRMMEALEDPDGDGNTSDSIADNTMVVFLNDNGGINRNPKGTDNGALNRWKGSPLEGGIRVPMIIAGAGIDPSKANTVYDKPVHGIDVLPTAFSLAGGQFAPDEDKIDGISLLPFINGTDTSNPHDVLVHRWRGNFAVIKGDWKLVNRRNDDSSPTHYELYNVSTDVGESNDVIGSSAHAALVAELKRELTKHEAFFDKPRYAILSNSVESQPINLFDHFVWRPGATTNPDWSGGPLTYVQGPANGKKDDYYVGDNNWYEAGTTNEEFLLATDAFAGAILEFPTADVNYTSNNDLLRQTGMEFMLNKIILSKDFNNAADRSATIQGNKLLFTKDLDQVGPQIAIEANSIGSGKFSYDIDLDVIMYHDLTITGDGDTTLTINGEVGEYFEHRSLTKSGNSTAVLTADNSYEGDTRVEAGTLSITNAYLTDASDVYLTTGANFNLDFTDIDTIDSLFIDGTSQAVGTWGAIGSGANNETALITGTGMLSVSTLAALSGDFDNDGDVDGADFLKFQREDGSANGLAAFQANYGDHASTTASSVPEPAGLAILLSAIVALMGVRADLKLAKISGLNR</sequence>
<keyword evidence="5" id="KW-0106">Calcium</keyword>
<feature type="chain" id="PRO_5022175051" evidence="6">
    <location>
        <begin position="23"/>
        <end position="879"/>
    </location>
</feature>
<evidence type="ECO:0000256" key="6">
    <source>
        <dbReference type="SAM" id="SignalP"/>
    </source>
</evidence>
<evidence type="ECO:0000313" key="9">
    <source>
        <dbReference type="Proteomes" id="UP000319852"/>
    </source>
</evidence>
<reference evidence="8 9" key="1">
    <citation type="submission" date="2019-02" db="EMBL/GenBank/DDBJ databases">
        <title>Deep-cultivation of Planctomycetes and their phenomic and genomic characterization uncovers novel biology.</title>
        <authorList>
            <person name="Wiegand S."/>
            <person name="Jogler M."/>
            <person name="Boedeker C."/>
            <person name="Pinto D."/>
            <person name="Vollmers J."/>
            <person name="Rivas-Marin E."/>
            <person name="Kohn T."/>
            <person name="Peeters S.H."/>
            <person name="Heuer A."/>
            <person name="Rast P."/>
            <person name="Oberbeckmann S."/>
            <person name="Bunk B."/>
            <person name="Jeske O."/>
            <person name="Meyerdierks A."/>
            <person name="Storesund J.E."/>
            <person name="Kallscheuer N."/>
            <person name="Luecker S."/>
            <person name="Lage O.M."/>
            <person name="Pohl T."/>
            <person name="Merkel B.J."/>
            <person name="Hornburger P."/>
            <person name="Mueller R.-W."/>
            <person name="Bruemmer F."/>
            <person name="Labrenz M."/>
            <person name="Spormann A.M."/>
            <person name="Op den Camp H."/>
            <person name="Overmann J."/>
            <person name="Amann R."/>
            <person name="Jetten M.S.M."/>
            <person name="Mascher T."/>
            <person name="Medema M.H."/>
            <person name="Devos D.P."/>
            <person name="Kaster A.-K."/>
            <person name="Ovreas L."/>
            <person name="Rohde M."/>
            <person name="Galperin M.Y."/>
            <person name="Jogler C."/>
        </authorList>
    </citation>
    <scope>NUCLEOTIDE SEQUENCE [LARGE SCALE GENOMIC DNA]</scope>
    <source>
        <strain evidence="8 9">HG15A2</strain>
    </source>
</reference>
<keyword evidence="3 6" id="KW-0732">Signal</keyword>
<dbReference type="InterPro" id="IPR017850">
    <property type="entry name" value="Alkaline_phosphatase_core_sf"/>
</dbReference>
<dbReference type="InterPro" id="IPR013425">
    <property type="entry name" value="Autotrns_rpt"/>
</dbReference>
<accession>A0A517MUE5</accession>
<evidence type="ECO:0000256" key="3">
    <source>
        <dbReference type="ARBA" id="ARBA00022729"/>
    </source>
</evidence>
<dbReference type="Gene3D" id="3.30.1120.10">
    <property type="match status" value="1"/>
</dbReference>
<feature type="domain" description="Sulfatase N-terminal" evidence="7">
    <location>
        <begin position="31"/>
        <end position="403"/>
    </location>
</feature>
<dbReference type="RefSeq" id="WP_145059679.1">
    <property type="nucleotide sequence ID" value="NZ_CP036263.1"/>
</dbReference>
<name>A0A517MUE5_9BACT</name>
<dbReference type="GO" id="GO:0004065">
    <property type="term" value="F:arylsulfatase activity"/>
    <property type="evidence" value="ECO:0007669"/>
    <property type="project" value="UniProtKB-EC"/>
</dbReference>
<dbReference type="OrthoDB" id="222116at2"/>
<evidence type="ECO:0000256" key="2">
    <source>
        <dbReference type="ARBA" id="ARBA00022723"/>
    </source>
</evidence>
<gene>
    <name evidence="8" type="primary">atsA_13</name>
    <name evidence="8" type="ORF">HG15A2_17850</name>
</gene>
<protein>
    <submittedName>
        <fullName evidence="8">Arylsulfatase</fullName>
        <ecNumber evidence="8">3.1.6.1</ecNumber>
    </submittedName>
</protein>
<evidence type="ECO:0000313" key="8">
    <source>
        <dbReference type="EMBL" id="QDS98505.1"/>
    </source>
</evidence>